<protein>
    <submittedName>
        <fullName evidence="5">Class I SAM-dependent methyltransferase</fullName>
    </submittedName>
</protein>
<keyword evidence="2 5" id="KW-0808">Transferase</keyword>
<dbReference type="InterPro" id="IPR029063">
    <property type="entry name" value="SAM-dependent_MTases_sf"/>
</dbReference>
<dbReference type="RefSeq" id="WP_214421158.1">
    <property type="nucleotide sequence ID" value="NZ_CP075546.1"/>
</dbReference>
<dbReference type="GO" id="GO:0008168">
    <property type="term" value="F:methyltransferase activity"/>
    <property type="evidence" value="ECO:0007669"/>
    <property type="project" value="UniProtKB-KW"/>
</dbReference>
<feature type="domain" description="Methyltransferase" evidence="4">
    <location>
        <begin position="70"/>
        <end position="164"/>
    </location>
</feature>
<name>A0A8E7EIQ9_9EURY</name>
<evidence type="ECO:0000313" key="6">
    <source>
        <dbReference type="Proteomes" id="UP000680656"/>
    </source>
</evidence>
<dbReference type="AlphaFoldDB" id="A0A8E7EIQ9"/>
<evidence type="ECO:0000313" key="5">
    <source>
        <dbReference type="EMBL" id="QVV90387.1"/>
    </source>
</evidence>
<evidence type="ECO:0000256" key="1">
    <source>
        <dbReference type="ARBA" id="ARBA00022603"/>
    </source>
</evidence>
<dbReference type="EMBL" id="CP075546">
    <property type="protein sequence ID" value="QVV90387.1"/>
    <property type="molecule type" value="Genomic_DNA"/>
</dbReference>
<dbReference type="Proteomes" id="UP000680656">
    <property type="component" value="Chromosome"/>
</dbReference>
<proteinExistence type="predicted"/>
<accession>A0A8E7EIQ9</accession>
<dbReference type="GO" id="GO:0032259">
    <property type="term" value="P:methylation"/>
    <property type="evidence" value="ECO:0007669"/>
    <property type="project" value="UniProtKB-KW"/>
</dbReference>
<dbReference type="KEGG" id="mrtj:KHC33_07865"/>
<reference evidence="5 6" key="1">
    <citation type="submission" date="2021-05" db="EMBL/GenBank/DDBJ databases">
        <title>A novel Methanospirillum isolate from a pyrite-forming mixed culture.</title>
        <authorList>
            <person name="Bunk B."/>
            <person name="Sproer C."/>
            <person name="Spring S."/>
            <person name="Pester M."/>
        </authorList>
    </citation>
    <scope>NUCLEOTIDE SEQUENCE [LARGE SCALE GENOMIC DNA]</scope>
    <source>
        <strain evidence="5 6">J.3.6.1-F.2.7.3</strain>
    </source>
</reference>
<sequence>MQISKIFDISGPVALYEKGTACMWEDEYISSQLLQIHLSQETDSASRKRSTIRRTVDWILGNINGSENSILDLGCGPGLYCELLAERGHHVTGVDFSRRSIEYAKKEAAAKCLDIEYICQNYLDLTFDNRFDLVMMIYCDFDVLIPAEREKLLKNVYRALKPGGLFIFDTLNTKSPDKMNVPGKSWEVAEKGFWKDEPYLALSETFHYEEKQVILQQHIICPDSDDPVVYRFWTHYYESEGLSSILRDYGFHSVQSFENLLPDDGSGIHEMVTFYVGKK</sequence>
<dbReference type="PANTHER" id="PTHR43464">
    <property type="entry name" value="METHYLTRANSFERASE"/>
    <property type="match status" value="1"/>
</dbReference>
<evidence type="ECO:0000256" key="3">
    <source>
        <dbReference type="ARBA" id="ARBA00022691"/>
    </source>
</evidence>
<dbReference type="InterPro" id="IPR041698">
    <property type="entry name" value="Methyltransf_25"/>
</dbReference>
<dbReference type="CDD" id="cd02440">
    <property type="entry name" value="AdoMet_MTases"/>
    <property type="match status" value="1"/>
</dbReference>
<evidence type="ECO:0000259" key="4">
    <source>
        <dbReference type="Pfam" id="PF13649"/>
    </source>
</evidence>
<dbReference type="PANTHER" id="PTHR43464:SF19">
    <property type="entry name" value="UBIQUINONE BIOSYNTHESIS O-METHYLTRANSFERASE, MITOCHONDRIAL"/>
    <property type="match status" value="1"/>
</dbReference>
<keyword evidence="6" id="KW-1185">Reference proteome</keyword>
<dbReference type="SUPFAM" id="SSF53335">
    <property type="entry name" value="S-adenosyl-L-methionine-dependent methyltransferases"/>
    <property type="match status" value="1"/>
</dbReference>
<dbReference type="GeneID" id="65097091"/>
<organism evidence="5 6">
    <name type="scientific">Methanospirillum purgamenti</name>
    <dbReference type="NCBI Taxonomy" id="2834276"/>
    <lineage>
        <taxon>Archaea</taxon>
        <taxon>Methanobacteriati</taxon>
        <taxon>Methanobacteriota</taxon>
        <taxon>Stenosarchaea group</taxon>
        <taxon>Methanomicrobia</taxon>
        <taxon>Methanomicrobiales</taxon>
        <taxon>Methanospirillaceae</taxon>
        <taxon>Methanospirillum</taxon>
    </lineage>
</organism>
<dbReference type="Gene3D" id="3.40.50.150">
    <property type="entry name" value="Vaccinia Virus protein VP39"/>
    <property type="match status" value="1"/>
</dbReference>
<keyword evidence="1 5" id="KW-0489">Methyltransferase</keyword>
<dbReference type="Pfam" id="PF13649">
    <property type="entry name" value="Methyltransf_25"/>
    <property type="match status" value="1"/>
</dbReference>
<gene>
    <name evidence="5" type="ORF">KHC33_07865</name>
</gene>
<keyword evidence="3" id="KW-0949">S-adenosyl-L-methionine</keyword>
<evidence type="ECO:0000256" key="2">
    <source>
        <dbReference type="ARBA" id="ARBA00022679"/>
    </source>
</evidence>